<dbReference type="PANTHER" id="PTHR48081">
    <property type="entry name" value="AB HYDROLASE SUPERFAMILY PROTEIN C4A8.06C"/>
    <property type="match status" value="1"/>
</dbReference>
<dbReference type="GO" id="GO:0016787">
    <property type="term" value="F:hydrolase activity"/>
    <property type="evidence" value="ECO:0007669"/>
    <property type="project" value="UniProtKB-KW"/>
</dbReference>
<evidence type="ECO:0000313" key="5">
    <source>
        <dbReference type="Proteomes" id="UP000224634"/>
    </source>
</evidence>
<evidence type="ECO:0000259" key="3">
    <source>
        <dbReference type="Pfam" id="PF07859"/>
    </source>
</evidence>
<keyword evidence="1" id="KW-0378">Hydrolase</keyword>
<dbReference type="InterPro" id="IPR029058">
    <property type="entry name" value="AB_hydrolase_fold"/>
</dbReference>
<evidence type="ECO:0000256" key="2">
    <source>
        <dbReference type="SAM" id="Phobius"/>
    </source>
</evidence>
<name>A0A2B7YRG1_POLH7</name>
<evidence type="ECO:0000256" key="1">
    <source>
        <dbReference type="ARBA" id="ARBA00022801"/>
    </source>
</evidence>
<protein>
    <recommendedName>
        <fullName evidence="3">Alpha/beta hydrolase fold-3 domain-containing protein</fullName>
    </recommendedName>
</protein>
<dbReference type="InterPro" id="IPR050300">
    <property type="entry name" value="GDXG_lipolytic_enzyme"/>
</dbReference>
<keyword evidence="2" id="KW-0812">Transmembrane</keyword>
<dbReference type="OrthoDB" id="2152029at2759"/>
<comment type="caution">
    <text evidence="4">The sequence shown here is derived from an EMBL/GenBank/DDBJ whole genome shotgun (WGS) entry which is preliminary data.</text>
</comment>
<gene>
    <name evidence="4" type="ORF">AJ80_01967</name>
</gene>
<keyword evidence="2" id="KW-0472">Membrane</keyword>
<dbReference type="InterPro" id="IPR013094">
    <property type="entry name" value="AB_hydrolase_3"/>
</dbReference>
<organism evidence="4 5">
    <name type="scientific">Polytolypa hystricis (strain UAMH7299)</name>
    <dbReference type="NCBI Taxonomy" id="1447883"/>
    <lineage>
        <taxon>Eukaryota</taxon>
        <taxon>Fungi</taxon>
        <taxon>Dikarya</taxon>
        <taxon>Ascomycota</taxon>
        <taxon>Pezizomycotina</taxon>
        <taxon>Eurotiomycetes</taxon>
        <taxon>Eurotiomycetidae</taxon>
        <taxon>Onygenales</taxon>
        <taxon>Onygenales incertae sedis</taxon>
        <taxon>Polytolypa</taxon>
    </lineage>
</organism>
<keyword evidence="5" id="KW-1185">Reference proteome</keyword>
<dbReference type="Gene3D" id="3.40.50.1820">
    <property type="entry name" value="alpha/beta hydrolase"/>
    <property type="match status" value="1"/>
</dbReference>
<evidence type="ECO:0000313" key="4">
    <source>
        <dbReference type="EMBL" id="PGH23905.1"/>
    </source>
</evidence>
<dbReference type="SUPFAM" id="SSF53474">
    <property type="entry name" value="alpha/beta-Hydrolases"/>
    <property type="match status" value="1"/>
</dbReference>
<dbReference type="AlphaFoldDB" id="A0A2B7YRG1"/>
<dbReference type="EMBL" id="PDNA01000018">
    <property type="protein sequence ID" value="PGH23905.1"/>
    <property type="molecule type" value="Genomic_DNA"/>
</dbReference>
<keyword evidence="2" id="KW-1133">Transmembrane helix</keyword>
<reference evidence="4 5" key="1">
    <citation type="submission" date="2017-10" db="EMBL/GenBank/DDBJ databases">
        <title>Comparative genomics in systemic dimorphic fungi from Ajellomycetaceae.</title>
        <authorList>
            <person name="Munoz J.F."/>
            <person name="Mcewen J.G."/>
            <person name="Clay O.K."/>
            <person name="Cuomo C.A."/>
        </authorList>
    </citation>
    <scope>NUCLEOTIDE SEQUENCE [LARGE SCALE GENOMIC DNA]</scope>
    <source>
        <strain evidence="4 5">UAMH7299</strain>
    </source>
</reference>
<dbReference type="PANTHER" id="PTHR48081:SF2">
    <property type="entry name" value="ALPHA_BETA-HYDROLASE"/>
    <property type="match status" value="1"/>
</dbReference>
<dbReference type="STRING" id="1447883.A0A2B7YRG1"/>
<dbReference type="Proteomes" id="UP000224634">
    <property type="component" value="Unassembled WGS sequence"/>
</dbReference>
<proteinExistence type="predicted"/>
<sequence length="399" mass="45561">MILGPITFIDCIVFVILLAPQLIIHAGLYQTVKYASRSLPFLVLYLPTELFKSRYLTRPDQRPRFFQHATVFQEVMIRTVKYAFSAIPPHVTRVFLSKGVALPFTYFRMWRHGYLRSPVHWEEVRRKGLRGLWMIGKESAEPDIVIYYCHGGGFSMGSAYFYMEFLFTWLDMLKNAGYNNPAIFALEYSLVPDEVFPVQLEQTVRGYQFVLSRAQDDASRVCVAGDSAGGTLILSFLLYCSSQEGGQGKLKLEKPGLAVVLSPWVTLVSSKNIDTASDYLTIDRLHSYAKQYAGISASVHEPLLSPGRCEDLEWWKRASPRGGFVCVYGSEEVFQPEIRHWLETVRRAGSECDEMEEKGGVHVWPVIALFVGESQGERVRGLREIVRRMRGRMMPREKL</sequence>
<feature type="domain" description="Alpha/beta hydrolase fold-3" evidence="3">
    <location>
        <begin position="147"/>
        <end position="364"/>
    </location>
</feature>
<feature type="transmembrane region" description="Helical" evidence="2">
    <location>
        <begin position="6"/>
        <end position="29"/>
    </location>
</feature>
<dbReference type="Pfam" id="PF07859">
    <property type="entry name" value="Abhydrolase_3"/>
    <property type="match status" value="1"/>
</dbReference>
<accession>A0A2B7YRG1</accession>